<protein>
    <submittedName>
        <fullName evidence="1">Acyl-CoA dehydrogenase</fullName>
    </submittedName>
</protein>
<dbReference type="SUPFAM" id="SSF56645">
    <property type="entry name" value="Acyl-CoA dehydrogenase NM domain-like"/>
    <property type="match status" value="1"/>
</dbReference>
<dbReference type="InterPro" id="IPR009100">
    <property type="entry name" value="AcylCoA_DH/oxidase_NM_dom_sf"/>
</dbReference>
<dbReference type="Proteomes" id="UP000626210">
    <property type="component" value="Unassembled WGS sequence"/>
</dbReference>
<name>A0ABQ3FZH1_9BURK</name>
<proteinExistence type="predicted"/>
<accession>A0ABQ3FZH1</accession>
<comment type="caution">
    <text evidence="1">The sequence shown here is derived from an EMBL/GenBank/DDBJ whole genome shotgun (WGS) entry which is preliminary data.</text>
</comment>
<keyword evidence="2" id="KW-1185">Reference proteome</keyword>
<dbReference type="RefSeq" id="WP_189686741.1">
    <property type="nucleotide sequence ID" value="NZ_BMYK01000004.1"/>
</dbReference>
<evidence type="ECO:0000313" key="1">
    <source>
        <dbReference type="EMBL" id="GHC78796.1"/>
    </source>
</evidence>
<reference evidence="2" key="1">
    <citation type="journal article" date="2019" name="Int. J. Syst. Evol. Microbiol.">
        <title>The Global Catalogue of Microorganisms (GCM) 10K type strain sequencing project: providing services to taxonomists for standard genome sequencing and annotation.</title>
        <authorList>
            <consortium name="The Broad Institute Genomics Platform"/>
            <consortium name="The Broad Institute Genome Sequencing Center for Infectious Disease"/>
            <person name="Wu L."/>
            <person name="Ma J."/>
        </authorList>
    </citation>
    <scope>NUCLEOTIDE SEQUENCE [LARGE SCALE GENOMIC DNA]</scope>
    <source>
        <strain evidence="2">KCTC 23314</strain>
    </source>
</reference>
<organism evidence="1 2">
    <name type="scientific">Pseudorhodoferax aquiterrae</name>
    <dbReference type="NCBI Taxonomy" id="747304"/>
    <lineage>
        <taxon>Bacteria</taxon>
        <taxon>Pseudomonadati</taxon>
        <taxon>Pseudomonadota</taxon>
        <taxon>Betaproteobacteria</taxon>
        <taxon>Burkholderiales</taxon>
        <taxon>Comamonadaceae</taxon>
    </lineage>
</organism>
<evidence type="ECO:0000313" key="2">
    <source>
        <dbReference type="Proteomes" id="UP000626210"/>
    </source>
</evidence>
<dbReference type="Gene3D" id="2.40.110.10">
    <property type="entry name" value="Butyryl-CoA Dehydrogenase, subunit A, domain 2"/>
    <property type="match status" value="1"/>
</dbReference>
<sequence length="334" mass="34645">MTARPGSVLEDAPAGTGPDTVASALRALLASGADRLPLPGSGRTLARWRRLAAVAERDLALAKLYEGHTDALAIQQELGCAPAQAGAWGTWCAEPPQARLALLPQRDGRLRLQGRKAWCSGAAFLDHALVSGWNPDGAPCLAAVTLRQPGVQVLDEGWSAVGMAATASVDVLFDGALAEPVGAPHAYVGRPGFWHGGAGIAACWWGGAVGIARAVRAALAPRAPDAHQLAHLGAIDVALAGCAALLREAAAWIDRHPAQDAQAWALRVRLAVEQGAEAVLHHAGRALGAGPLCKQPALARAMADLPVFMRQSHAERDLAALGRALGREAQPWTL</sequence>
<dbReference type="InterPro" id="IPR046373">
    <property type="entry name" value="Acyl-CoA_Oxase/DH_mid-dom_sf"/>
</dbReference>
<dbReference type="EMBL" id="BMYK01000004">
    <property type="protein sequence ID" value="GHC78796.1"/>
    <property type="molecule type" value="Genomic_DNA"/>
</dbReference>
<gene>
    <name evidence="1" type="ORF">GCM10007320_19530</name>
</gene>